<evidence type="ECO:0000259" key="4">
    <source>
        <dbReference type="Pfam" id="PF25053"/>
    </source>
</evidence>
<keyword evidence="6" id="KW-1185">Reference proteome</keyword>
<evidence type="ECO:0000256" key="2">
    <source>
        <dbReference type="SAM" id="MobiDB-lite"/>
    </source>
</evidence>
<evidence type="ECO:0000259" key="3">
    <source>
        <dbReference type="Pfam" id="PF24883"/>
    </source>
</evidence>
<dbReference type="PANTHER" id="PTHR10039">
    <property type="entry name" value="AMELOGENIN"/>
    <property type="match status" value="1"/>
</dbReference>
<evidence type="ECO:0000256" key="1">
    <source>
        <dbReference type="ARBA" id="ARBA00022737"/>
    </source>
</evidence>
<dbReference type="Pfam" id="PF25053">
    <property type="entry name" value="DUF7791"/>
    <property type="match status" value="1"/>
</dbReference>
<dbReference type="OrthoDB" id="443402at2759"/>
<sequence length="922" mass="104540">MADPFTILGTTSSIITLLEFSWKLLAETRTIYKSATDENEDNAFLSAIADDATRLGDAITVSPGCGDDLQALVTNAQGVARDLLEVLDKLKVHGTKTVWKSFLVALKDVWRNGQIEAFSHRLAKLQAQIGSHIQLLILNGISEISHQLKNTNKVLGTTIQTEFRSLREDVLDAAARLDPEDSSNTTSVKKQLKVHENTETLDGRFVSAGKSTRNAQRVLMSLYFTGIRARRRKIPDAHAQTFTWIFQKCLPDSDPRTKFVNWLQSADGIFWIQGKPGSGKSTLMKFLSDHDDVRLHLKSWTGENELVIASFFFWHAGSPLQKSQNGLLRSLLFELLRHDPDLVPRVYALRVELDIDWDDDWTWTNEELLHVCRRIIAECSDVRFCFFIDGLDEYEEDQMDPTDLVKSIQSLASLSNIRLCVSSRPWSVFADVFGKNMHLSLQLEDLTRVFLWVYLVVRDLLNGFTSGDSLKLVMIRLERYPDDLEEFFQHMIDIIPSMYLQSTTRMFEIAKLASEPQSAVAFSFGDEIEAESKFATQLPVEPMSEFDLEMREGKMRRQLDARSKGLLEIASDGEKQHRYFQVRVDFLHRTVREFLLRPHGLSPFLHQHLGNLNTASIMCSAILATLKQSPTQRFGHQSAMQKLFERLFDWAVQVEQNAETPTELVRILGSAESIYNMFMSRSESTWETEDTSFLGLACERQIVSYVQARFSNSQLCTNIIKLGRPLLDVVVNGNLGNIHLGLVKILLDSGAEPNQTYGSSTVWTRFISSIAGEKDSGNHKNVKDVMELLVSYGANLESLSDAPSYDEPLLNLRLDDEPVSALPFRDNDDDDQMPKPLRRRPTTKSNHYFPPKRQNCLYGEGAWIAYGPKTKKIPSSEVVKAWFTEDEYAALLRKPKSAKSGGFKSIRQFRNLLPVKREGGNA</sequence>
<dbReference type="InterPro" id="IPR056884">
    <property type="entry name" value="NPHP3-like_N"/>
</dbReference>
<protein>
    <recommendedName>
        <fullName evidence="7">NACHT domain-containing protein</fullName>
    </recommendedName>
</protein>
<evidence type="ECO:0000313" key="5">
    <source>
        <dbReference type="EMBL" id="KAH6880104.1"/>
    </source>
</evidence>
<dbReference type="AlphaFoldDB" id="A0A9P8VWG0"/>
<dbReference type="EMBL" id="JAGPYM010000027">
    <property type="protein sequence ID" value="KAH6880104.1"/>
    <property type="molecule type" value="Genomic_DNA"/>
</dbReference>
<dbReference type="PANTHER" id="PTHR10039:SF5">
    <property type="entry name" value="NACHT DOMAIN-CONTAINING PROTEIN"/>
    <property type="match status" value="1"/>
</dbReference>
<comment type="caution">
    <text evidence="5">The sequence shown here is derived from an EMBL/GenBank/DDBJ whole genome shotgun (WGS) entry which is preliminary data.</text>
</comment>
<dbReference type="Pfam" id="PF24883">
    <property type="entry name" value="NPHP3_N"/>
    <property type="match status" value="1"/>
</dbReference>
<feature type="domain" description="Nephrocystin 3-like N-terminal" evidence="3">
    <location>
        <begin position="257"/>
        <end position="424"/>
    </location>
</feature>
<dbReference type="SUPFAM" id="SSF52540">
    <property type="entry name" value="P-loop containing nucleoside triphosphate hydrolases"/>
    <property type="match status" value="1"/>
</dbReference>
<evidence type="ECO:0000313" key="6">
    <source>
        <dbReference type="Proteomes" id="UP000777438"/>
    </source>
</evidence>
<keyword evidence="1" id="KW-0677">Repeat</keyword>
<dbReference type="Gene3D" id="3.40.50.300">
    <property type="entry name" value="P-loop containing nucleotide triphosphate hydrolases"/>
    <property type="match status" value="1"/>
</dbReference>
<proteinExistence type="predicted"/>
<dbReference type="InterPro" id="IPR056693">
    <property type="entry name" value="DUF7791"/>
</dbReference>
<accession>A0A9P8VWG0</accession>
<dbReference type="Proteomes" id="UP000777438">
    <property type="component" value="Unassembled WGS sequence"/>
</dbReference>
<dbReference type="InterPro" id="IPR027417">
    <property type="entry name" value="P-loop_NTPase"/>
</dbReference>
<reference evidence="5 6" key="1">
    <citation type="journal article" date="2021" name="Nat. Commun.">
        <title>Genetic determinants of endophytism in the Arabidopsis root mycobiome.</title>
        <authorList>
            <person name="Mesny F."/>
            <person name="Miyauchi S."/>
            <person name="Thiergart T."/>
            <person name="Pickel B."/>
            <person name="Atanasova L."/>
            <person name="Karlsson M."/>
            <person name="Huettel B."/>
            <person name="Barry K.W."/>
            <person name="Haridas S."/>
            <person name="Chen C."/>
            <person name="Bauer D."/>
            <person name="Andreopoulos W."/>
            <person name="Pangilinan J."/>
            <person name="LaButti K."/>
            <person name="Riley R."/>
            <person name="Lipzen A."/>
            <person name="Clum A."/>
            <person name="Drula E."/>
            <person name="Henrissat B."/>
            <person name="Kohler A."/>
            <person name="Grigoriev I.V."/>
            <person name="Martin F.M."/>
            <person name="Hacquard S."/>
        </authorList>
    </citation>
    <scope>NUCLEOTIDE SEQUENCE [LARGE SCALE GENOMIC DNA]</scope>
    <source>
        <strain evidence="5 6">MPI-CAGE-CH-0241</strain>
    </source>
</reference>
<name>A0A9P8VWG0_9HYPO</name>
<organism evidence="5 6">
    <name type="scientific">Thelonectria olida</name>
    <dbReference type="NCBI Taxonomy" id="1576542"/>
    <lineage>
        <taxon>Eukaryota</taxon>
        <taxon>Fungi</taxon>
        <taxon>Dikarya</taxon>
        <taxon>Ascomycota</taxon>
        <taxon>Pezizomycotina</taxon>
        <taxon>Sordariomycetes</taxon>
        <taxon>Hypocreomycetidae</taxon>
        <taxon>Hypocreales</taxon>
        <taxon>Nectriaceae</taxon>
        <taxon>Thelonectria</taxon>
    </lineage>
</organism>
<gene>
    <name evidence="5" type="ORF">B0T10DRAFT_582146</name>
</gene>
<feature type="region of interest" description="Disordered" evidence="2">
    <location>
        <begin position="821"/>
        <end position="851"/>
    </location>
</feature>
<feature type="domain" description="DUF7791" evidence="4">
    <location>
        <begin position="495"/>
        <end position="631"/>
    </location>
</feature>
<evidence type="ECO:0008006" key="7">
    <source>
        <dbReference type="Google" id="ProtNLM"/>
    </source>
</evidence>